<dbReference type="InterPro" id="IPR050108">
    <property type="entry name" value="CDK"/>
</dbReference>
<dbReference type="Gene3D" id="3.30.200.20">
    <property type="entry name" value="Phosphorylase Kinase, domain 1"/>
    <property type="match status" value="1"/>
</dbReference>
<accession>A0A9P4QGA1</accession>
<evidence type="ECO:0000256" key="4">
    <source>
        <dbReference type="ARBA" id="ARBA00022840"/>
    </source>
</evidence>
<dbReference type="Proteomes" id="UP000799441">
    <property type="component" value="Unassembled WGS sequence"/>
</dbReference>
<keyword evidence="9" id="KW-1185">Reference proteome</keyword>
<comment type="caution">
    <text evidence="8">The sequence shown here is derived from an EMBL/GenBank/DDBJ whole genome shotgun (WGS) entry which is preliminary data.</text>
</comment>
<keyword evidence="8" id="KW-0418">Kinase</keyword>
<dbReference type="InterPro" id="IPR011009">
    <property type="entry name" value="Kinase-like_dom_sf"/>
</dbReference>
<comment type="catalytic activity">
    <reaction evidence="5">
        <text>L-threonyl-[protein] + ATP = O-phospho-L-threonyl-[protein] + ADP + H(+)</text>
        <dbReference type="Rhea" id="RHEA:46608"/>
        <dbReference type="Rhea" id="RHEA-COMP:11060"/>
        <dbReference type="Rhea" id="RHEA-COMP:11605"/>
        <dbReference type="ChEBI" id="CHEBI:15378"/>
        <dbReference type="ChEBI" id="CHEBI:30013"/>
        <dbReference type="ChEBI" id="CHEBI:30616"/>
        <dbReference type="ChEBI" id="CHEBI:61977"/>
        <dbReference type="ChEBI" id="CHEBI:456216"/>
        <dbReference type="EC" id="2.7.11.22"/>
    </reaction>
</comment>
<evidence type="ECO:0000259" key="7">
    <source>
        <dbReference type="PROSITE" id="PS50011"/>
    </source>
</evidence>
<dbReference type="Pfam" id="PF00069">
    <property type="entry name" value="Pkinase"/>
    <property type="match status" value="1"/>
</dbReference>
<dbReference type="GO" id="GO:0004693">
    <property type="term" value="F:cyclin-dependent protein serine/threonine kinase activity"/>
    <property type="evidence" value="ECO:0007669"/>
    <property type="project" value="UniProtKB-EC"/>
</dbReference>
<sequence length="413" mass="45455">MAETLDGWREILSFSERLQVISKMQVTYKTVHPECTSSDASKWAKKSEEASRKEASSLQEYEDLCTKSIQLLHSSVQTSKPGGDEVPDDDFLPNIPTAGVRIGRYTNASHFKDGLFSKVFSATKPIVENDASKSTISMREFVALKVTNPAMTVAPHDSVREARIFKSAAPHSNIVPLLETFEQAGGHFVLVFPFMPLDLSTLLQNHQVNTNIRRRSLLRDVFSGLAHLHSIGILHRDIKPSNILISPASSEAGETAYLSDFGIAWSPTDPASEPADQKHHEVGTASYRPPELLFGSQTYGSPLDMWAAGCVAAQVVCLDEHTLFDSGDLGSELALIRSQFETLGTPDETVWPEANQLPDWGKMAFRKFPGMGWEKILTEASPGATHLVSCMVRFESGKRLTAAEALQHPYLTV</sequence>
<comment type="catalytic activity">
    <reaction evidence="6">
        <text>L-seryl-[protein] + ATP = O-phospho-L-seryl-[protein] + ADP + H(+)</text>
        <dbReference type="Rhea" id="RHEA:17989"/>
        <dbReference type="Rhea" id="RHEA-COMP:9863"/>
        <dbReference type="Rhea" id="RHEA-COMP:11604"/>
        <dbReference type="ChEBI" id="CHEBI:15378"/>
        <dbReference type="ChEBI" id="CHEBI:29999"/>
        <dbReference type="ChEBI" id="CHEBI:30616"/>
        <dbReference type="ChEBI" id="CHEBI:83421"/>
        <dbReference type="ChEBI" id="CHEBI:456216"/>
        <dbReference type="EC" id="2.7.11.22"/>
    </reaction>
</comment>
<comment type="similarity">
    <text evidence="1">Belongs to the protein kinase superfamily. CMGC Ser/Thr protein kinase family. CDC2/CDKX subfamily.</text>
</comment>
<organism evidence="8 9">
    <name type="scientific">Polychaeton citri CBS 116435</name>
    <dbReference type="NCBI Taxonomy" id="1314669"/>
    <lineage>
        <taxon>Eukaryota</taxon>
        <taxon>Fungi</taxon>
        <taxon>Dikarya</taxon>
        <taxon>Ascomycota</taxon>
        <taxon>Pezizomycotina</taxon>
        <taxon>Dothideomycetes</taxon>
        <taxon>Dothideomycetidae</taxon>
        <taxon>Capnodiales</taxon>
        <taxon>Capnodiaceae</taxon>
        <taxon>Polychaeton</taxon>
    </lineage>
</organism>
<reference evidence="8" key="1">
    <citation type="journal article" date="2020" name="Stud. Mycol.">
        <title>101 Dothideomycetes genomes: a test case for predicting lifestyles and emergence of pathogens.</title>
        <authorList>
            <person name="Haridas S."/>
            <person name="Albert R."/>
            <person name="Binder M."/>
            <person name="Bloem J."/>
            <person name="Labutti K."/>
            <person name="Salamov A."/>
            <person name="Andreopoulos B."/>
            <person name="Baker S."/>
            <person name="Barry K."/>
            <person name="Bills G."/>
            <person name="Bluhm B."/>
            <person name="Cannon C."/>
            <person name="Castanera R."/>
            <person name="Culley D."/>
            <person name="Daum C."/>
            <person name="Ezra D."/>
            <person name="Gonzalez J."/>
            <person name="Henrissat B."/>
            <person name="Kuo A."/>
            <person name="Liang C."/>
            <person name="Lipzen A."/>
            <person name="Lutzoni F."/>
            <person name="Magnuson J."/>
            <person name="Mondo S."/>
            <person name="Nolan M."/>
            <person name="Ohm R."/>
            <person name="Pangilinan J."/>
            <person name="Park H.-J."/>
            <person name="Ramirez L."/>
            <person name="Alfaro M."/>
            <person name="Sun H."/>
            <person name="Tritt A."/>
            <person name="Yoshinaga Y."/>
            <person name="Zwiers L.-H."/>
            <person name="Turgeon B."/>
            <person name="Goodwin S."/>
            <person name="Spatafora J."/>
            <person name="Crous P."/>
            <person name="Grigoriev I."/>
        </authorList>
    </citation>
    <scope>NUCLEOTIDE SEQUENCE</scope>
    <source>
        <strain evidence="8">CBS 116435</strain>
    </source>
</reference>
<keyword evidence="4" id="KW-0067">ATP-binding</keyword>
<gene>
    <name evidence="8" type="ORF">K431DRAFT_334840</name>
</gene>
<dbReference type="EC" id="2.7.11.22" evidence="2"/>
<dbReference type="AlphaFoldDB" id="A0A9P4QGA1"/>
<evidence type="ECO:0000256" key="6">
    <source>
        <dbReference type="ARBA" id="ARBA00048367"/>
    </source>
</evidence>
<dbReference type="PANTHER" id="PTHR24056:SF576">
    <property type="entry name" value="SERINE_THREONINE-PROTEIN KINASE CSK1"/>
    <property type="match status" value="1"/>
</dbReference>
<dbReference type="GO" id="GO:0005737">
    <property type="term" value="C:cytoplasm"/>
    <property type="evidence" value="ECO:0007669"/>
    <property type="project" value="TreeGrafter"/>
</dbReference>
<dbReference type="EMBL" id="MU003773">
    <property type="protein sequence ID" value="KAF2724177.1"/>
    <property type="molecule type" value="Genomic_DNA"/>
</dbReference>
<name>A0A9P4QGA1_9PEZI</name>
<keyword evidence="8" id="KW-0808">Transferase</keyword>
<evidence type="ECO:0000256" key="1">
    <source>
        <dbReference type="ARBA" id="ARBA00006485"/>
    </source>
</evidence>
<dbReference type="OrthoDB" id="413582at2759"/>
<dbReference type="GO" id="GO:0030332">
    <property type="term" value="F:cyclin binding"/>
    <property type="evidence" value="ECO:0007669"/>
    <property type="project" value="TreeGrafter"/>
</dbReference>
<dbReference type="InterPro" id="IPR008271">
    <property type="entry name" value="Ser/Thr_kinase_AS"/>
</dbReference>
<evidence type="ECO:0000256" key="5">
    <source>
        <dbReference type="ARBA" id="ARBA00047811"/>
    </source>
</evidence>
<evidence type="ECO:0000256" key="2">
    <source>
        <dbReference type="ARBA" id="ARBA00012425"/>
    </source>
</evidence>
<proteinExistence type="inferred from homology"/>
<evidence type="ECO:0000256" key="3">
    <source>
        <dbReference type="ARBA" id="ARBA00022741"/>
    </source>
</evidence>
<dbReference type="GO" id="GO:0007165">
    <property type="term" value="P:signal transduction"/>
    <property type="evidence" value="ECO:0007669"/>
    <property type="project" value="TreeGrafter"/>
</dbReference>
<dbReference type="SMART" id="SM00220">
    <property type="entry name" value="S_TKc"/>
    <property type="match status" value="1"/>
</dbReference>
<feature type="domain" description="Protein kinase" evidence="7">
    <location>
        <begin position="105"/>
        <end position="411"/>
    </location>
</feature>
<dbReference type="GO" id="GO:0010468">
    <property type="term" value="P:regulation of gene expression"/>
    <property type="evidence" value="ECO:0007669"/>
    <property type="project" value="TreeGrafter"/>
</dbReference>
<dbReference type="GO" id="GO:0010389">
    <property type="term" value="P:regulation of G2/M transition of mitotic cell cycle"/>
    <property type="evidence" value="ECO:0007669"/>
    <property type="project" value="TreeGrafter"/>
</dbReference>
<keyword evidence="3" id="KW-0547">Nucleotide-binding</keyword>
<dbReference type="GO" id="GO:0000307">
    <property type="term" value="C:cyclin-dependent protein kinase holoenzyme complex"/>
    <property type="evidence" value="ECO:0007669"/>
    <property type="project" value="TreeGrafter"/>
</dbReference>
<dbReference type="PROSITE" id="PS50011">
    <property type="entry name" value="PROTEIN_KINASE_DOM"/>
    <property type="match status" value="1"/>
</dbReference>
<evidence type="ECO:0000313" key="9">
    <source>
        <dbReference type="Proteomes" id="UP000799441"/>
    </source>
</evidence>
<dbReference type="InterPro" id="IPR000719">
    <property type="entry name" value="Prot_kinase_dom"/>
</dbReference>
<dbReference type="PROSITE" id="PS00108">
    <property type="entry name" value="PROTEIN_KINASE_ST"/>
    <property type="match status" value="1"/>
</dbReference>
<dbReference type="SUPFAM" id="SSF56112">
    <property type="entry name" value="Protein kinase-like (PK-like)"/>
    <property type="match status" value="1"/>
</dbReference>
<dbReference type="GO" id="GO:0000082">
    <property type="term" value="P:G1/S transition of mitotic cell cycle"/>
    <property type="evidence" value="ECO:0007669"/>
    <property type="project" value="TreeGrafter"/>
</dbReference>
<dbReference type="GO" id="GO:0005634">
    <property type="term" value="C:nucleus"/>
    <property type="evidence" value="ECO:0007669"/>
    <property type="project" value="TreeGrafter"/>
</dbReference>
<protein>
    <recommendedName>
        <fullName evidence="2">cyclin-dependent kinase</fullName>
        <ecNumber evidence="2">2.7.11.22</ecNumber>
    </recommendedName>
</protein>
<evidence type="ECO:0000313" key="8">
    <source>
        <dbReference type="EMBL" id="KAF2724177.1"/>
    </source>
</evidence>
<dbReference type="PANTHER" id="PTHR24056">
    <property type="entry name" value="CELL DIVISION PROTEIN KINASE"/>
    <property type="match status" value="1"/>
</dbReference>
<dbReference type="Gene3D" id="1.10.510.10">
    <property type="entry name" value="Transferase(Phosphotransferase) domain 1"/>
    <property type="match status" value="1"/>
</dbReference>
<dbReference type="GO" id="GO:0005524">
    <property type="term" value="F:ATP binding"/>
    <property type="evidence" value="ECO:0007669"/>
    <property type="project" value="UniProtKB-KW"/>
</dbReference>